<dbReference type="InterPro" id="IPR036397">
    <property type="entry name" value="RNaseH_sf"/>
</dbReference>
<dbReference type="GO" id="GO:0003697">
    <property type="term" value="F:single-stranded DNA binding"/>
    <property type="evidence" value="ECO:0007669"/>
    <property type="project" value="InterPro"/>
</dbReference>
<evidence type="ECO:0000256" key="6">
    <source>
        <dbReference type="ARBA" id="ARBA00022801"/>
    </source>
</evidence>
<evidence type="ECO:0000313" key="19">
    <source>
        <dbReference type="Proteomes" id="UP000596661"/>
    </source>
</evidence>
<dbReference type="InterPro" id="IPR000490">
    <property type="entry name" value="Glyco_hydro_17"/>
</dbReference>
<keyword evidence="5 13" id="KW-0547">Nucleotide-binding</keyword>
<dbReference type="InterPro" id="IPR020587">
    <property type="entry name" value="RecA_monomer-monomer_interface"/>
</dbReference>
<dbReference type="Pfam" id="PF00154">
    <property type="entry name" value="RecA_N"/>
    <property type="match status" value="1"/>
</dbReference>
<reference evidence="18" key="1">
    <citation type="submission" date="2018-11" db="EMBL/GenBank/DDBJ databases">
        <authorList>
            <person name="Grassa J C."/>
        </authorList>
    </citation>
    <scope>NUCLEOTIDE SEQUENCE [LARGE SCALE GENOMIC DNA]</scope>
</reference>
<dbReference type="InterPro" id="IPR044730">
    <property type="entry name" value="RNase_H-like_dom_plant"/>
</dbReference>
<keyword evidence="19" id="KW-1185">Reference proteome</keyword>
<evidence type="ECO:0000256" key="5">
    <source>
        <dbReference type="ARBA" id="ARBA00022741"/>
    </source>
</evidence>
<evidence type="ECO:0000256" key="4">
    <source>
        <dbReference type="ARBA" id="ARBA00012780"/>
    </source>
</evidence>
<keyword evidence="9" id="KW-0233">DNA recombination</keyword>
<proteinExistence type="inferred from homology"/>
<dbReference type="FunFam" id="3.20.20.80:FF:000010">
    <property type="entry name" value="glucan endo-1,3-beta-glucosidase, basic"/>
    <property type="match status" value="1"/>
</dbReference>
<dbReference type="InterPro" id="IPR020588">
    <property type="entry name" value="RecA_ATP-bd"/>
</dbReference>
<keyword evidence="6 15" id="KW-0378">Hydrolase</keyword>
<reference evidence="18" key="2">
    <citation type="submission" date="2021-03" db="UniProtKB">
        <authorList>
            <consortium name="EnsemblPlants"/>
        </authorList>
    </citation>
    <scope>IDENTIFICATION</scope>
</reference>
<dbReference type="PROSITE" id="PS00321">
    <property type="entry name" value="RECA_1"/>
    <property type="match status" value="1"/>
</dbReference>
<dbReference type="PANTHER" id="PTHR45900">
    <property type="entry name" value="RECA"/>
    <property type="match status" value="1"/>
</dbReference>
<dbReference type="PROSITE" id="PS50162">
    <property type="entry name" value="RECA_2"/>
    <property type="match status" value="1"/>
</dbReference>
<dbReference type="InterPro" id="IPR002156">
    <property type="entry name" value="RNaseH_domain"/>
</dbReference>
<evidence type="ECO:0000259" key="17">
    <source>
        <dbReference type="PROSITE" id="PS50163"/>
    </source>
</evidence>
<dbReference type="PANTHER" id="PTHR45900:SF4">
    <property type="entry name" value="DNA REPAIR PROTEIN RECA HOMOLOG 2, MITOCHONDRIAL"/>
    <property type="match status" value="1"/>
</dbReference>
<dbReference type="InterPro" id="IPR020584">
    <property type="entry name" value="DNA_recomb/repair_RecA_CS"/>
</dbReference>
<feature type="domain" description="RecA family profile 2" evidence="17">
    <location>
        <begin position="811"/>
        <end position="894"/>
    </location>
</feature>
<evidence type="ECO:0000256" key="12">
    <source>
        <dbReference type="ARBA" id="ARBA00033417"/>
    </source>
</evidence>
<comment type="similarity">
    <text evidence="2 14">Belongs to the glycosyl hydrolase 17 family.</text>
</comment>
<dbReference type="Gene3D" id="3.40.50.300">
    <property type="entry name" value="P-loop containing nucleotide triphosphate hydrolases"/>
    <property type="match status" value="1"/>
</dbReference>
<dbReference type="GO" id="GO:0005975">
    <property type="term" value="P:carbohydrate metabolic process"/>
    <property type="evidence" value="ECO:0007669"/>
    <property type="project" value="InterPro"/>
</dbReference>
<dbReference type="GO" id="GO:0042973">
    <property type="term" value="F:glucan endo-1,3-beta-D-glucosidase activity"/>
    <property type="evidence" value="ECO:0007669"/>
    <property type="project" value="UniProtKB-EC"/>
</dbReference>
<dbReference type="SUPFAM" id="SSF51445">
    <property type="entry name" value="(Trans)glycosidases"/>
    <property type="match status" value="1"/>
</dbReference>
<organism evidence="18 19">
    <name type="scientific">Cannabis sativa</name>
    <name type="common">Hemp</name>
    <name type="synonym">Marijuana</name>
    <dbReference type="NCBI Taxonomy" id="3483"/>
    <lineage>
        <taxon>Eukaryota</taxon>
        <taxon>Viridiplantae</taxon>
        <taxon>Streptophyta</taxon>
        <taxon>Embryophyta</taxon>
        <taxon>Tracheophyta</taxon>
        <taxon>Spermatophyta</taxon>
        <taxon>Magnoliopsida</taxon>
        <taxon>eudicotyledons</taxon>
        <taxon>Gunneridae</taxon>
        <taxon>Pentapetalae</taxon>
        <taxon>rosids</taxon>
        <taxon>fabids</taxon>
        <taxon>Rosales</taxon>
        <taxon>Cannabaceae</taxon>
        <taxon>Cannabis</taxon>
    </lineage>
</organism>
<dbReference type="GO" id="GO:0005524">
    <property type="term" value="F:ATP binding"/>
    <property type="evidence" value="ECO:0007669"/>
    <property type="project" value="UniProtKB-KW"/>
</dbReference>
<dbReference type="Proteomes" id="UP000596661">
    <property type="component" value="Chromosome 3"/>
</dbReference>
<dbReference type="Gene3D" id="3.20.20.80">
    <property type="entry name" value="Glycosidases"/>
    <property type="match status" value="1"/>
</dbReference>
<dbReference type="PRINTS" id="PR00142">
    <property type="entry name" value="RECA"/>
</dbReference>
<dbReference type="InterPro" id="IPR017853">
    <property type="entry name" value="GH"/>
</dbReference>
<dbReference type="GO" id="GO:0004523">
    <property type="term" value="F:RNA-DNA hybrid ribonuclease activity"/>
    <property type="evidence" value="ECO:0007669"/>
    <property type="project" value="InterPro"/>
</dbReference>
<dbReference type="GO" id="GO:0140664">
    <property type="term" value="F:ATP-dependent DNA damage sensor activity"/>
    <property type="evidence" value="ECO:0007669"/>
    <property type="project" value="InterPro"/>
</dbReference>
<evidence type="ECO:0000256" key="7">
    <source>
        <dbReference type="ARBA" id="ARBA00022840"/>
    </source>
</evidence>
<accession>A0A803P776</accession>
<evidence type="ECO:0000313" key="18">
    <source>
        <dbReference type="EnsemblPlants" id="cds.evm.model.03.1926"/>
    </source>
</evidence>
<evidence type="ECO:0000256" key="1">
    <source>
        <dbReference type="ARBA" id="ARBA00000382"/>
    </source>
</evidence>
<evidence type="ECO:0000256" key="15">
    <source>
        <dbReference type="RuleBase" id="RU004336"/>
    </source>
</evidence>
<dbReference type="SUPFAM" id="SSF53098">
    <property type="entry name" value="Ribonuclease H-like"/>
    <property type="match status" value="1"/>
</dbReference>
<dbReference type="CDD" id="cd06222">
    <property type="entry name" value="RNase_H_like"/>
    <property type="match status" value="1"/>
</dbReference>
<dbReference type="CDD" id="cd00983">
    <property type="entry name" value="RecA"/>
    <property type="match status" value="1"/>
</dbReference>
<evidence type="ECO:0000256" key="3">
    <source>
        <dbReference type="ARBA" id="ARBA00009391"/>
    </source>
</evidence>
<evidence type="ECO:0000256" key="2">
    <source>
        <dbReference type="ARBA" id="ARBA00008773"/>
    </source>
</evidence>
<dbReference type="EMBL" id="UZAU01000345">
    <property type="status" value="NOT_ANNOTATED_CDS"/>
    <property type="molecule type" value="Genomic_DNA"/>
</dbReference>
<dbReference type="SUPFAM" id="SSF52540">
    <property type="entry name" value="P-loop containing nucleoside triphosphate hydrolases"/>
    <property type="match status" value="1"/>
</dbReference>
<evidence type="ECO:0000256" key="13">
    <source>
        <dbReference type="RuleBase" id="RU003422"/>
    </source>
</evidence>
<evidence type="ECO:0000256" key="11">
    <source>
        <dbReference type="ARBA" id="ARBA00033335"/>
    </source>
</evidence>
<dbReference type="InterPro" id="IPR013765">
    <property type="entry name" value="DNA_recomb/repair_RecA"/>
</dbReference>
<dbReference type="Gene3D" id="3.30.420.10">
    <property type="entry name" value="Ribonuclease H-like superfamily/Ribonuclease H"/>
    <property type="match status" value="1"/>
</dbReference>
<evidence type="ECO:0000256" key="8">
    <source>
        <dbReference type="ARBA" id="ARBA00023125"/>
    </source>
</evidence>
<evidence type="ECO:0000256" key="10">
    <source>
        <dbReference type="ARBA" id="ARBA00023295"/>
    </source>
</evidence>
<dbReference type="EnsemblPlants" id="evm.model.03.1926">
    <property type="protein sequence ID" value="cds.evm.model.03.1926"/>
    <property type="gene ID" value="evm.TU.03.1926"/>
</dbReference>
<protein>
    <recommendedName>
        <fullName evidence="4">glucan endo-1,3-beta-D-glucosidase</fullName>
        <ecNumber evidence="4">3.2.1.39</ecNumber>
    </recommendedName>
    <alternativeName>
        <fullName evidence="11">(1-&gt;3)-beta-glucan endohydrolase</fullName>
    </alternativeName>
    <alternativeName>
        <fullName evidence="12">Beta-1,3-endoglucanase</fullName>
    </alternativeName>
</protein>
<comment type="similarity">
    <text evidence="3 13">Belongs to the RecA family.</text>
</comment>
<evidence type="ECO:0000256" key="9">
    <source>
        <dbReference type="ARBA" id="ARBA00023172"/>
    </source>
</evidence>
<dbReference type="Pfam" id="PF13456">
    <property type="entry name" value="RVT_3"/>
    <property type="match status" value="1"/>
</dbReference>
<dbReference type="Gramene" id="evm.model.03.1926">
    <property type="protein sequence ID" value="cds.evm.model.03.1926"/>
    <property type="gene ID" value="evm.TU.03.1926"/>
</dbReference>
<dbReference type="InterPro" id="IPR049428">
    <property type="entry name" value="RecA-like_N"/>
</dbReference>
<evidence type="ECO:0000256" key="14">
    <source>
        <dbReference type="RuleBase" id="RU004335"/>
    </source>
</evidence>
<dbReference type="GO" id="GO:0006310">
    <property type="term" value="P:DNA recombination"/>
    <property type="evidence" value="ECO:0007669"/>
    <property type="project" value="UniProtKB-KW"/>
</dbReference>
<sequence length="1283" mass="143083">MNLLFADDSFLYCKATEREVSNVQRMLEVFANASGQRVNFEKSPVFFSTNTTTQMRQIICNRLRIREAEERSKYLGLPSSIGRNKMAAFSYVVDKVQKRIQTWDNKFLSRAGKEVLIKAVVQTLPAYTMNLFLLPMGIYHQLESAVSRFWWKSSNSKGIHWLSWVKLTNHKVQGGMGFRDFRDFNLSLLAKQGWRLLSCEDTLATKVFKARYFAFGNFLNATLGSNPSYIWRSILESQDLVRTGARRLVGDGSRISILHEPWLLDEVNPYIETSSQSLKGQMVQSLMQVDKLEWDNEVISDVLNDRDRDLVWRIPLSDARRNDHWFWLQESSGVFSVRSAYRLQHEAHNNVTLLSLLMCGLSFGLLKCLRRYSTFYGERVLIIKVPSVAPGAMIFQQWFEAGLAQWSEVECIEAAMTLWAVWKMRNEVVWNSISPSSEEVIHTAQVNFLDWCNAQQLEKETLPGSNLVLSENWSPPTFPSVKVNVDGALFNSNGRYGVGMVARCAAGVMLQARTVLKPGVLQPHEVEAIGIKEALSWIKANGWDGVVLESDCLRVIYDIKSNKNMVSPYGHIISDCKALCAEKGGRDVIHSFGKRNCSFSSTVEVSEFEHDGFHDDAKSTEKDAALYLALSRLSGDFDKESPLCLRRFFGIRRVPVVSTGSLKLDLALGVGGLPKGRFVEIYGLEASGKTTLALHIIKEAQKAGGVCAYFDVENAIDPFLVESMGVDTQSLLISHPNSAENLLSAVDTLTKSGAVDVIVVDSVAALVPQCEINVSLGGVRKDEQSRIMTQALRKIHYSLCNSQTLIVLVNQVRFGSKSSDGSESIDEYTCGGNALKFYAAIRLRLKKTGLLENENKEVTGLGISVQVVKNKLAPAMKKAELGLQFGRGFRCESEVLELACNHGVIVKEGNSYLIEGEVFSNKHAAENHLAENEMIYDNLEDYLKIKSLVLIKRIFELHGCTKLVGDVFAAAQIGVCYGLLGNNLPPPQEVVNLYKQYNIRRMRLYSPNDAVSRALSGSNIELMLGIPNDALEGIANSQSTADTWIQNNVRNYNNVKFKYIAVGNEIQTNDRAAQFLVPAMERIQNAINSAGLANRIKVSTSVDTGILGVSYPPSSGSFRSNYGPIINPVIRFLVNNRSPLLLNLYPYFSYIGNTRDISLDYALFRSQSVVVSDGQNGYKNLFDAILDAVYSALEKAGGSSLEIVVSESGWPSAGGTATSFENARTYNANLIQHVKGGTPKRPGRPIETYVFAMFNENQKSPEYEKNWGLFFPNKQPKYNINLN</sequence>
<dbReference type="GO" id="GO:0006281">
    <property type="term" value="P:DNA repair"/>
    <property type="evidence" value="ECO:0007669"/>
    <property type="project" value="InterPro"/>
</dbReference>
<keyword evidence="7 13" id="KW-0067">ATP-binding</keyword>
<dbReference type="InterPro" id="IPR012337">
    <property type="entry name" value="RNaseH-like_sf"/>
</dbReference>
<evidence type="ECO:0000259" key="16">
    <source>
        <dbReference type="PROSITE" id="PS50162"/>
    </source>
</evidence>
<keyword evidence="8" id="KW-0238">DNA-binding</keyword>
<comment type="catalytic activity">
    <reaction evidence="1">
        <text>Hydrolysis of (1-&gt;3)-beta-D-glucosidic linkages in (1-&gt;3)-beta-D-glucans.</text>
        <dbReference type="EC" id="3.2.1.39"/>
    </reaction>
</comment>
<dbReference type="Pfam" id="PF00332">
    <property type="entry name" value="Glyco_hydro_17"/>
    <property type="match status" value="1"/>
</dbReference>
<dbReference type="PROSITE" id="PS00587">
    <property type="entry name" value="GLYCOSYL_HYDROL_F17"/>
    <property type="match status" value="1"/>
</dbReference>
<dbReference type="PROSITE" id="PS50163">
    <property type="entry name" value="RECA_3"/>
    <property type="match status" value="1"/>
</dbReference>
<keyword evidence="10 15" id="KW-0326">Glycosidase</keyword>
<feature type="domain" description="RecA family profile 1" evidence="16">
    <location>
        <begin position="653"/>
        <end position="812"/>
    </location>
</feature>
<name>A0A803P776_CANSA</name>
<dbReference type="InterPro" id="IPR027417">
    <property type="entry name" value="P-loop_NTPase"/>
</dbReference>
<dbReference type="EC" id="3.2.1.39" evidence="4"/>